<dbReference type="CDD" id="cd04301">
    <property type="entry name" value="NAT_SF"/>
    <property type="match status" value="1"/>
</dbReference>
<dbReference type="Gene3D" id="3.40.630.30">
    <property type="match status" value="1"/>
</dbReference>
<evidence type="ECO:0000313" key="4">
    <source>
        <dbReference type="EMBL" id="OGK41509.1"/>
    </source>
</evidence>
<evidence type="ECO:0000256" key="2">
    <source>
        <dbReference type="ARBA" id="ARBA00023315"/>
    </source>
</evidence>
<dbReference type="SUPFAM" id="SSF55729">
    <property type="entry name" value="Acyl-CoA N-acyltransferases (Nat)"/>
    <property type="match status" value="1"/>
</dbReference>
<dbReference type="STRING" id="1802056.A2954_00715"/>
<dbReference type="InterPro" id="IPR016181">
    <property type="entry name" value="Acyl_CoA_acyltransferase"/>
</dbReference>
<reference evidence="4 5" key="1">
    <citation type="journal article" date="2016" name="Nat. Commun.">
        <title>Thousands of microbial genomes shed light on interconnected biogeochemical processes in an aquifer system.</title>
        <authorList>
            <person name="Anantharaman K."/>
            <person name="Brown C.T."/>
            <person name="Hug L.A."/>
            <person name="Sharon I."/>
            <person name="Castelle C.J."/>
            <person name="Probst A.J."/>
            <person name="Thomas B.C."/>
            <person name="Singh A."/>
            <person name="Wilkins M.J."/>
            <person name="Karaoz U."/>
            <person name="Brodie E.L."/>
            <person name="Williams K.H."/>
            <person name="Hubbard S.S."/>
            <person name="Banfield J.F."/>
        </authorList>
    </citation>
    <scope>NUCLEOTIDE SEQUENCE [LARGE SCALE GENOMIC DNA]</scope>
</reference>
<dbReference type="EMBL" id="MGAG01000011">
    <property type="protein sequence ID" value="OGK41509.1"/>
    <property type="molecule type" value="Genomic_DNA"/>
</dbReference>
<feature type="domain" description="N-acetyltransferase" evidence="3">
    <location>
        <begin position="1"/>
        <end position="157"/>
    </location>
</feature>
<sequence>MAIRRASLNDIPFIKECLIDSWVEHAKNHPELMTEERMRNSKVEDYYSDAIKNNKGFTFIVETEGKKTGLVRVYQDKVANFFKDPDILYIDDIYVVKKFRRKGVAKLLLKEVEKIAKQLGIKRIDARVYTFNKPTQKLLESMGFKPPHSTWTKIINS</sequence>
<dbReference type="PROSITE" id="PS51186">
    <property type="entry name" value="GNAT"/>
    <property type="match status" value="1"/>
</dbReference>
<dbReference type="PANTHER" id="PTHR43877">
    <property type="entry name" value="AMINOALKYLPHOSPHONATE N-ACETYLTRANSFERASE-RELATED-RELATED"/>
    <property type="match status" value="1"/>
</dbReference>
<dbReference type="Proteomes" id="UP000177698">
    <property type="component" value="Unassembled WGS sequence"/>
</dbReference>
<keyword evidence="1" id="KW-0808">Transferase</keyword>
<evidence type="ECO:0000313" key="5">
    <source>
        <dbReference type="Proteomes" id="UP000177698"/>
    </source>
</evidence>
<dbReference type="GO" id="GO:0016747">
    <property type="term" value="F:acyltransferase activity, transferring groups other than amino-acyl groups"/>
    <property type="evidence" value="ECO:0007669"/>
    <property type="project" value="InterPro"/>
</dbReference>
<protein>
    <recommendedName>
        <fullName evidence="3">N-acetyltransferase domain-containing protein</fullName>
    </recommendedName>
</protein>
<keyword evidence="2" id="KW-0012">Acyltransferase</keyword>
<evidence type="ECO:0000259" key="3">
    <source>
        <dbReference type="PROSITE" id="PS51186"/>
    </source>
</evidence>
<dbReference type="Pfam" id="PF00583">
    <property type="entry name" value="Acetyltransf_1"/>
    <property type="match status" value="1"/>
</dbReference>
<accession>A0A1F7IDT2</accession>
<organism evidence="4 5">
    <name type="scientific">Candidatus Roizmanbacteria bacterium RIFCSPLOWO2_01_FULL_37_12</name>
    <dbReference type="NCBI Taxonomy" id="1802056"/>
    <lineage>
        <taxon>Bacteria</taxon>
        <taxon>Candidatus Roizmaniibacteriota</taxon>
    </lineage>
</organism>
<dbReference type="InterPro" id="IPR050832">
    <property type="entry name" value="Bact_Acetyltransf"/>
</dbReference>
<comment type="caution">
    <text evidence="4">The sequence shown here is derived from an EMBL/GenBank/DDBJ whole genome shotgun (WGS) entry which is preliminary data.</text>
</comment>
<dbReference type="AlphaFoldDB" id="A0A1F7IDT2"/>
<gene>
    <name evidence="4" type="ORF">A2954_00715</name>
</gene>
<dbReference type="InterPro" id="IPR000182">
    <property type="entry name" value="GNAT_dom"/>
</dbReference>
<name>A0A1F7IDT2_9BACT</name>
<proteinExistence type="predicted"/>
<evidence type="ECO:0000256" key="1">
    <source>
        <dbReference type="ARBA" id="ARBA00022679"/>
    </source>
</evidence>